<comment type="caution">
    <text evidence="1">The sequence shown here is derived from an EMBL/GenBank/DDBJ whole genome shotgun (WGS) entry which is preliminary data.</text>
</comment>
<dbReference type="Proteomes" id="UP000596742">
    <property type="component" value="Unassembled WGS sequence"/>
</dbReference>
<sequence length="333" mass="38276">MFLGKIDQSNNKRLLGILDSIKCGGIDGLVDNLFPVENGNHCLLRTKIDTSFMMLDIFFYRVCVTPQNIESLSVCSKLQQFVKSLQKSESSKFIIDSCKYQYGRLSQCALQLLPPLTTISKSNNIQKLYHRHLRDGIMTDAVSGWLLYASFHYVTGQYNITLKLTEYVLSRCKHDMMNLGIDIYSEEQMNSYRQSVHSKLAFDERIKLATVDSVKYMRRSSLIPEEMQLDVEDDEIKIPPVVLSYCLRFLCHHYLGDICNRQQALDNLLLAVQDDYFVTKHDLSVSKTLLGVCYEISEDITNAYQCYDEAVEDDVYVCLSAKARKSKLLLDLR</sequence>
<dbReference type="OrthoDB" id="6184886at2759"/>
<protein>
    <submittedName>
        <fullName evidence="1">Uncharacterized protein</fullName>
    </submittedName>
</protein>
<name>A0A8B6HHK2_MYTGA</name>
<evidence type="ECO:0000313" key="1">
    <source>
        <dbReference type="EMBL" id="VDI79279.1"/>
    </source>
</evidence>
<accession>A0A8B6HHK2</accession>
<proteinExistence type="predicted"/>
<organism evidence="1 2">
    <name type="scientific">Mytilus galloprovincialis</name>
    <name type="common">Mediterranean mussel</name>
    <dbReference type="NCBI Taxonomy" id="29158"/>
    <lineage>
        <taxon>Eukaryota</taxon>
        <taxon>Metazoa</taxon>
        <taxon>Spiralia</taxon>
        <taxon>Lophotrochozoa</taxon>
        <taxon>Mollusca</taxon>
        <taxon>Bivalvia</taxon>
        <taxon>Autobranchia</taxon>
        <taxon>Pteriomorphia</taxon>
        <taxon>Mytilida</taxon>
        <taxon>Mytiloidea</taxon>
        <taxon>Mytilidae</taxon>
        <taxon>Mytilinae</taxon>
        <taxon>Mytilus</taxon>
    </lineage>
</organism>
<reference evidence="1" key="1">
    <citation type="submission" date="2018-11" db="EMBL/GenBank/DDBJ databases">
        <authorList>
            <person name="Alioto T."/>
            <person name="Alioto T."/>
        </authorList>
    </citation>
    <scope>NUCLEOTIDE SEQUENCE</scope>
</reference>
<evidence type="ECO:0000313" key="2">
    <source>
        <dbReference type="Proteomes" id="UP000596742"/>
    </source>
</evidence>
<dbReference type="EMBL" id="UYJE01010049">
    <property type="protein sequence ID" value="VDI79279.1"/>
    <property type="molecule type" value="Genomic_DNA"/>
</dbReference>
<gene>
    <name evidence="1" type="ORF">MGAL_10B032010</name>
</gene>
<keyword evidence="2" id="KW-1185">Reference proteome</keyword>
<dbReference type="AlphaFoldDB" id="A0A8B6HHK2"/>